<dbReference type="Proteomes" id="UP001444625">
    <property type="component" value="Unassembled WGS sequence"/>
</dbReference>
<reference evidence="1 2" key="1">
    <citation type="submission" date="2024-05" db="EMBL/GenBank/DDBJ databases">
        <authorList>
            <person name="Haq I."/>
            <person name="Ullah Z."/>
            <person name="Ahmad R."/>
            <person name="Li M."/>
            <person name="Tong Y."/>
        </authorList>
    </citation>
    <scope>NUCLEOTIDE SEQUENCE [LARGE SCALE GENOMIC DNA]</scope>
    <source>
        <strain evidence="1 2">16A2E</strain>
    </source>
</reference>
<organism evidence="1 2">
    <name type="scientific">Ornithinibacillus xuwenensis</name>
    <dbReference type="NCBI Taxonomy" id="3144668"/>
    <lineage>
        <taxon>Bacteria</taxon>
        <taxon>Bacillati</taxon>
        <taxon>Bacillota</taxon>
        <taxon>Bacilli</taxon>
        <taxon>Bacillales</taxon>
        <taxon>Bacillaceae</taxon>
        <taxon>Ornithinibacillus</taxon>
    </lineage>
</organism>
<evidence type="ECO:0008006" key="3">
    <source>
        <dbReference type="Google" id="ProtNLM"/>
    </source>
</evidence>
<comment type="caution">
    <text evidence="1">The sequence shown here is derived from an EMBL/GenBank/DDBJ whole genome shotgun (WGS) entry which is preliminary data.</text>
</comment>
<accession>A0ABU9XDP1</accession>
<gene>
    <name evidence="1" type="ORF">ABC228_00545</name>
</gene>
<evidence type="ECO:0000313" key="1">
    <source>
        <dbReference type="EMBL" id="MEN2765663.1"/>
    </source>
</evidence>
<evidence type="ECO:0000313" key="2">
    <source>
        <dbReference type="Proteomes" id="UP001444625"/>
    </source>
</evidence>
<keyword evidence="2" id="KW-1185">Reference proteome</keyword>
<dbReference type="EMBL" id="JBDIML010000001">
    <property type="protein sequence ID" value="MEN2765663.1"/>
    <property type="molecule type" value="Genomic_DNA"/>
</dbReference>
<sequence length="71" mass="8594">MQSESQKLKETLQSIWEEVKRIFNNVVEALNDLEQKKRTKHEYNWYVPKKITRNSQVILRKPLVFHARANL</sequence>
<proteinExistence type="predicted"/>
<dbReference type="RefSeq" id="WP_345823139.1">
    <property type="nucleotide sequence ID" value="NZ_JBDIML010000001.1"/>
</dbReference>
<name>A0ABU9XDP1_9BACI</name>
<protein>
    <recommendedName>
        <fullName evidence="3">Transposase</fullName>
    </recommendedName>
</protein>